<evidence type="ECO:0000313" key="8">
    <source>
        <dbReference type="Proteomes" id="UP000824225"/>
    </source>
</evidence>
<keyword evidence="4 6" id="KW-1133">Transmembrane helix</keyword>
<gene>
    <name evidence="7" type="ORF">H9962_02380</name>
</gene>
<evidence type="ECO:0000256" key="6">
    <source>
        <dbReference type="SAM" id="Phobius"/>
    </source>
</evidence>
<evidence type="ECO:0000256" key="1">
    <source>
        <dbReference type="ARBA" id="ARBA00004651"/>
    </source>
</evidence>
<comment type="subcellular location">
    <subcellularLocation>
        <location evidence="1">Cell membrane</location>
        <topology evidence="1">Multi-pass membrane protein</topology>
    </subcellularLocation>
</comment>
<feature type="transmembrane region" description="Helical" evidence="6">
    <location>
        <begin position="131"/>
        <end position="150"/>
    </location>
</feature>
<reference evidence="7" key="1">
    <citation type="journal article" date="2021" name="PeerJ">
        <title>Extensive microbial diversity within the chicken gut microbiome revealed by metagenomics and culture.</title>
        <authorList>
            <person name="Gilroy R."/>
            <person name="Ravi A."/>
            <person name="Getino M."/>
            <person name="Pursley I."/>
            <person name="Horton D.L."/>
            <person name="Alikhan N.F."/>
            <person name="Baker D."/>
            <person name="Gharbi K."/>
            <person name="Hall N."/>
            <person name="Watson M."/>
            <person name="Adriaenssens E.M."/>
            <person name="Foster-Nyarko E."/>
            <person name="Jarju S."/>
            <person name="Secka A."/>
            <person name="Antonio M."/>
            <person name="Oren A."/>
            <person name="Chaudhuri R.R."/>
            <person name="La Ragione R."/>
            <person name="Hildebrand F."/>
            <person name="Pallen M.J."/>
        </authorList>
    </citation>
    <scope>NUCLEOTIDE SEQUENCE</scope>
    <source>
        <strain evidence="7">CHK186-16707</strain>
    </source>
</reference>
<feature type="transmembrane region" description="Helical" evidence="6">
    <location>
        <begin position="64"/>
        <end position="84"/>
    </location>
</feature>
<sequence>MSARLHDPSSLHPVYRVDRWLWRRGFVAGPVRTGARALILLAAALLTAGIVLLPLAAWPFWLGMGAALSAWNFYSLALFVQHAFPSGNEGRAASSAARRLLLGQLLRSNLRLFITGFFVYTALVAFRASPFALAAGLSAAVLILPVLFLFRYNSRAEK</sequence>
<dbReference type="AlphaFoldDB" id="A0A9D2KLN9"/>
<accession>A0A9D2KLN9</accession>
<dbReference type="EMBL" id="DXAN01000003">
    <property type="protein sequence ID" value="HJA08027.1"/>
    <property type="molecule type" value="Genomic_DNA"/>
</dbReference>
<evidence type="ECO:0008006" key="9">
    <source>
        <dbReference type="Google" id="ProtNLM"/>
    </source>
</evidence>
<evidence type="ECO:0000256" key="2">
    <source>
        <dbReference type="ARBA" id="ARBA00022475"/>
    </source>
</evidence>
<protein>
    <recommendedName>
        <fullName evidence="9">ATP synthase subunit I</fullName>
    </recommendedName>
</protein>
<feature type="transmembrane region" description="Helical" evidence="6">
    <location>
        <begin position="105"/>
        <end position="125"/>
    </location>
</feature>
<comment type="caution">
    <text evidence="7">The sequence shown here is derived from an EMBL/GenBank/DDBJ whole genome shotgun (WGS) entry which is preliminary data.</text>
</comment>
<organism evidence="7 8">
    <name type="scientific">Candidatus Mailhella merdigallinarum</name>
    <dbReference type="NCBI Taxonomy" id="2838658"/>
    <lineage>
        <taxon>Bacteria</taxon>
        <taxon>Pseudomonadati</taxon>
        <taxon>Thermodesulfobacteriota</taxon>
        <taxon>Desulfovibrionia</taxon>
        <taxon>Desulfovibrionales</taxon>
        <taxon>Desulfovibrionaceae</taxon>
        <taxon>Mailhella</taxon>
    </lineage>
</organism>
<dbReference type="Pfam" id="PF03899">
    <property type="entry name" value="ATP-synt_I"/>
    <property type="match status" value="1"/>
</dbReference>
<evidence type="ECO:0000256" key="3">
    <source>
        <dbReference type="ARBA" id="ARBA00022692"/>
    </source>
</evidence>
<keyword evidence="2" id="KW-1003">Cell membrane</keyword>
<feature type="transmembrane region" description="Helical" evidence="6">
    <location>
        <begin position="38"/>
        <end position="58"/>
    </location>
</feature>
<dbReference type="Proteomes" id="UP000824225">
    <property type="component" value="Unassembled WGS sequence"/>
</dbReference>
<reference evidence="7" key="2">
    <citation type="submission" date="2021-04" db="EMBL/GenBank/DDBJ databases">
        <authorList>
            <person name="Gilroy R."/>
        </authorList>
    </citation>
    <scope>NUCLEOTIDE SEQUENCE</scope>
    <source>
        <strain evidence="7">CHK186-16707</strain>
    </source>
</reference>
<evidence type="ECO:0000256" key="5">
    <source>
        <dbReference type="ARBA" id="ARBA00023136"/>
    </source>
</evidence>
<evidence type="ECO:0000256" key="4">
    <source>
        <dbReference type="ARBA" id="ARBA00022989"/>
    </source>
</evidence>
<keyword evidence="5 6" id="KW-0472">Membrane</keyword>
<evidence type="ECO:0000313" key="7">
    <source>
        <dbReference type="EMBL" id="HJA08027.1"/>
    </source>
</evidence>
<dbReference type="InterPro" id="IPR005598">
    <property type="entry name" value="ATP_synth_I"/>
</dbReference>
<proteinExistence type="predicted"/>
<name>A0A9D2KLN9_9BACT</name>
<keyword evidence="3 6" id="KW-0812">Transmembrane</keyword>